<organism evidence="5 6">
    <name type="scientific">Reticulibacter mediterranei</name>
    <dbReference type="NCBI Taxonomy" id="2778369"/>
    <lineage>
        <taxon>Bacteria</taxon>
        <taxon>Bacillati</taxon>
        <taxon>Chloroflexota</taxon>
        <taxon>Ktedonobacteria</taxon>
        <taxon>Ktedonobacterales</taxon>
        <taxon>Reticulibacteraceae</taxon>
        <taxon>Reticulibacter</taxon>
    </lineage>
</organism>
<keyword evidence="1" id="KW-0805">Transcription regulation</keyword>
<dbReference type="AlphaFoldDB" id="A0A8J3N717"/>
<sequence>MISEELAGHTYCPSREILELIGGKWSLLILCALKAGPVRTGALSRSLEGISQKMLTQTLRDLMRSGMIVRTSYPEVPPRVEYSLTPLGQTLSVLVLQFEQWVADNYQQVTAAQVAFDANHVEETMVASG</sequence>
<evidence type="ECO:0000259" key="4">
    <source>
        <dbReference type="PROSITE" id="PS51118"/>
    </source>
</evidence>
<name>A0A8J3N717_9CHLR</name>
<comment type="caution">
    <text evidence="5">The sequence shown here is derived from an EMBL/GenBank/DDBJ whole genome shotgun (WGS) entry which is preliminary data.</text>
</comment>
<keyword evidence="6" id="KW-1185">Reference proteome</keyword>
<dbReference type="Pfam" id="PF01638">
    <property type="entry name" value="HxlR"/>
    <property type="match status" value="1"/>
</dbReference>
<dbReference type="InterPro" id="IPR036388">
    <property type="entry name" value="WH-like_DNA-bd_sf"/>
</dbReference>
<protein>
    <submittedName>
        <fullName evidence="5">MarR family transcriptional regulator</fullName>
    </submittedName>
</protein>
<feature type="domain" description="HTH hxlR-type" evidence="4">
    <location>
        <begin position="12"/>
        <end position="110"/>
    </location>
</feature>
<evidence type="ECO:0000256" key="2">
    <source>
        <dbReference type="ARBA" id="ARBA00023125"/>
    </source>
</evidence>
<evidence type="ECO:0000256" key="3">
    <source>
        <dbReference type="ARBA" id="ARBA00023163"/>
    </source>
</evidence>
<dbReference type="PROSITE" id="PS51118">
    <property type="entry name" value="HTH_HXLR"/>
    <property type="match status" value="1"/>
</dbReference>
<keyword evidence="2" id="KW-0238">DNA-binding</keyword>
<proteinExistence type="predicted"/>
<dbReference type="PANTHER" id="PTHR33204">
    <property type="entry name" value="TRANSCRIPTIONAL REGULATOR, MARR FAMILY"/>
    <property type="match status" value="1"/>
</dbReference>
<dbReference type="Proteomes" id="UP000597444">
    <property type="component" value="Unassembled WGS sequence"/>
</dbReference>
<dbReference type="SUPFAM" id="SSF46785">
    <property type="entry name" value="Winged helix' DNA-binding domain"/>
    <property type="match status" value="1"/>
</dbReference>
<dbReference type="EMBL" id="BNJK01000004">
    <property type="protein sequence ID" value="GHP00973.1"/>
    <property type="molecule type" value="Genomic_DNA"/>
</dbReference>
<dbReference type="GO" id="GO:0003677">
    <property type="term" value="F:DNA binding"/>
    <property type="evidence" value="ECO:0007669"/>
    <property type="project" value="UniProtKB-KW"/>
</dbReference>
<dbReference type="RefSeq" id="WP_220211547.1">
    <property type="nucleotide sequence ID" value="NZ_BNJK01000004.1"/>
</dbReference>
<dbReference type="InterPro" id="IPR002577">
    <property type="entry name" value="HTH_HxlR"/>
</dbReference>
<dbReference type="InterPro" id="IPR036390">
    <property type="entry name" value="WH_DNA-bd_sf"/>
</dbReference>
<evidence type="ECO:0000313" key="6">
    <source>
        <dbReference type="Proteomes" id="UP000597444"/>
    </source>
</evidence>
<accession>A0A8J3N717</accession>
<dbReference type="Gene3D" id="1.10.10.10">
    <property type="entry name" value="Winged helix-like DNA-binding domain superfamily/Winged helix DNA-binding domain"/>
    <property type="match status" value="1"/>
</dbReference>
<reference evidence="5" key="1">
    <citation type="submission" date="2020-10" db="EMBL/GenBank/DDBJ databases">
        <title>Taxonomic study of unclassified bacteria belonging to the class Ktedonobacteria.</title>
        <authorList>
            <person name="Yabe S."/>
            <person name="Wang C.M."/>
            <person name="Zheng Y."/>
            <person name="Sakai Y."/>
            <person name="Cavaletti L."/>
            <person name="Monciardini P."/>
            <person name="Donadio S."/>
        </authorList>
    </citation>
    <scope>NUCLEOTIDE SEQUENCE</scope>
    <source>
        <strain evidence="5">ID150040</strain>
    </source>
</reference>
<gene>
    <name evidence="5" type="ORF">KSF_110200</name>
</gene>
<keyword evidence="3" id="KW-0804">Transcription</keyword>
<evidence type="ECO:0000313" key="5">
    <source>
        <dbReference type="EMBL" id="GHP00973.1"/>
    </source>
</evidence>
<evidence type="ECO:0000256" key="1">
    <source>
        <dbReference type="ARBA" id="ARBA00023015"/>
    </source>
</evidence>
<dbReference type="PANTHER" id="PTHR33204:SF37">
    <property type="entry name" value="HTH-TYPE TRANSCRIPTIONAL REGULATOR YODB"/>
    <property type="match status" value="1"/>
</dbReference>